<evidence type="ECO:0000313" key="7">
    <source>
        <dbReference type="Proteomes" id="UP001597472"/>
    </source>
</evidence>
<dbReference type="SUPFAM" id="SSF158442">
    <property type="entry name" value="DsbB-like"/>
    <property type="match status" value="1"/>
</dbReference>
<evidence type="ECO:0000256" key="1">
    <source>
        <dbReference type="ARBA" id="ARBA00004141"/>
    </source>
</evidence>
<comment type="subcellular location">
    <subcellularLocation>
        <location evidence="1">Membrane</location>
        <topology evidence="1">Multi-pass membrane protein</topology>
    </subcellularLocation>
</comment>
<evidence type="ECO:0000256" key="4">
    <source>
        <dbReference type="ARBA" id="ARBA00023136"/>
    </source>
</evidence>
<evidence type="ECO:0000313" key="6">
    <source>
        <dbReference type="EMBL" id="MFD2550354.1"/>
    </source>
</evidence>
<protein>
    <submittedName>
        <fullName evidence="6">Disulfide bond formation protein B</fullName>
    </submittedName>
</protein>
<evidence type="ECO:0000256" key="3">
    <source>
        <dbReference type="ARBA" id="ARBA00022989"/>
    </source>
</evidence>
<evidence type="ECO:0000256" key="5">
    <source>
        <dbReference type="SAM" id="Phobius"/>
    </source>
</evidence>
<dbReference type="InterPro" id="IPR023380">
    <property type="entry name" value="DsbB-like_sf"/>
</dbReference>
<evidence type="ECO:0000256" key="2">
    <source>
        <dbReference type="ARBA" id="ARBA00022692"/>
    </source>
</evidence>
<gene>
    <name evidence="6" type="ORF">ACFSQP_00870</name>
</gene>
<dbReference type="Proteomes" id="UP001597472">
    <property type="component" value="Unassembled WGS sequence"/>
</dbReference>
<keyword evidence="3 5" id="KW-1133">Transmembrane helix</keyword>
<organism evidence="6 7">
    <name type="scientific">Bizionia sediminis</name>
    <dbReference type="NCBI Taxonomy" id="1737064"/>
    <lineage>
        <taxon>Bacteria</taxon>
        <taxon>Pseudomonadati</taxon>
        <taxon>Bacteroidota</taxon>
        <taxon>Flavobacteriia</taxon>
        <taxon>Flavobacteriales</taxon>
        <taxon>Flavobacteriaceae</taxon>
        <taxon>Bizionia</taxon>
    </lineage>
</organism>
<feature type="transmembrane region" description="Helical" evidence="5">
    <location>
        <begin position="39"/>
        <end position="57"/>
    </location>
</feature>
<sequence length="174" mass="19287">MNTLKYINSICILLVCSILIGALYFQFVLHEQPCPLCLLQRLGMFGVIFGLLLNSHFGFKAKHFGIVIIAALIGGTFSTRQVLLHICPSPDDLGYGTPVFGLHLYTWGVVIFVASILGSALFLLFSHTFEKVKKEMLPFEKFTFYLATALLLINVVATFFECQLGPCCENGPCL</sequence>
<dbReference type="Pfam" id="PF02600">
    <property type="entry name" value="DsbB"/>
    <property type="match status" value="1"/>
</dbReference>
<comment type="caution">
    <text evidence="6">The sequence shown here is derived from an EMBL/GenBank/DDBJ whole genome shotgun (WGS) entry which is preliminary data.</text>
</comment>
<dbReference type="InterPro" id="IPR003752">
    <property type="entry name" value="DiS_bond_form_DsbB/BdbC"/>
</dbReference>
<feature type="transmembrane region" description="Helical" evidence="5">
    <location>
        <begin position="7"/>
        <end position="27"/>
    </location>
</feature>
<feature type="transmembrane region" description="Helical" evidence="5">
    <location>
        <begin position="104"/>
        <end position="130"/>
    </location>
</feature>
<name>A0ABW5KP05_9FLAO</name>
<keyword evidence="2 5" id="KW-0812">Transmembrane</keyword>
<feature type="transmembrane region" description="Helical" evidence="5">
    <location>
        <begin position="64"/>
        <end position="84"/>
    </location>
</feature>
<dbReference type="EMBL" id="JBHULS010000001">
    <property type="protein sequence ID" value="MFD2550354.1"/>
    <property type="molecule type" value="Genomic_DNA"/>
</dbReference>
<dbReference type="Gene3D" id="1.20.1550.10">
    <property type="entry name" value="DsbB-like"/>
    <property type="match status" value="1"/>
</dbReference>
<keyword evidence="7" id="KW-1185">Reference proteome</keyword>
<dbReference type="RefSeq" id="WP_376891093.1">
    <property type="nucleotide sequence ID" value="NZ_JBHULS010000001.1"/>
</dbReference>
<accession>A0ABW5KP05</accession>
<keyword evidence="4 5" id="KW-0472">Membrane</keyword>
<proteinExistence type="predicted"/>
<feature type="transmembrane region" description="Helical" evidence="5">
    <location>
        <begin position="142"/>
        <end position="160"/>
    </location>
</feature>
<reference evidence="7" key="1">
    <citation type="journal article" date="2019" name="Int. J. Syst. Evol. Microbiol.">
        <title>The Global Catalogue of Microorganisms (GCM) 10K type strain sequencing project: providing services to taxonomists for standard genome sequencing and annotation.</title>
        <authorList>
            <consortium name="The Broad Institute Genomics Platform"/>
            <consortium name="The Broad Institute Genome Sequencing Center for Infectious Disease"/>
            <person name="Wu L."/>
            <person name="Ma J."/>
        </authorList>
    </citation>
    <scope>NUCLEOTIDE SEQUENCE [LARGE SCALE GENOMIC DNA]</scope>
    <source>
        <strain evidence="7">KCTC 42587</strain>
    </source>
</reference>